<keyword evidence="5" id="KW-0378">Hydrolase</keyword>
<evidence type="ECO:0000256" key="4">
    <source>
        <dbReference type="ARBA" id="ARBA00022723"/>
    </source>
</evidence>
<dbReference type="GO" id="GO:0005615">
    <property type="term" value="C:extracellular space"/>
    <property type="evidence" value="ECO:0007669"/>
    <property type="project" value="TreeGrafter"/>
</dbReference>
<feature type="domain" description="Peptidase M14" evidence="8">
    <location>
        <begin position="1"/>
        <end position="192"/>
    </location>
</feature>
<dbReference type="GO" id="GO:0030246">
    <property type="term" value="F:carbohydrate binding"/>
    <property type="evidence" value="ECO:0007669"/>
    <property type="project" value="InterPro"/>
</dbReference>
<dbReference type="Gene3D" id="2.60.40.1120">
    <property type="entry name" value="Carboxypeptidase-like, regulatory domain"/>
    <property type="match status" value="1"/>
</dbReference>
<keyword evidence="4" id="KW-0479">Metal-binding</keyword>
<dbReference type="PROSITE" id="PS52035">
    <property type="entry name" value="PEPTIDASE_M14"/>
    <property type="match status" value="1"/>
</dbReference>
<dbReference type="GO" id="GO:0006508">
    <property type="term" value="P:proteolysis"/>
    <property type="evidence" value="ECO:0007669"/>
    <property type="project" value="UniProtKB-KW"/>
</dbReference>
<dbReference type="Pfam" id="PF00246">
    <property type="entry name" value="Peptidase_M14"/>
    <property type="match status" value="1"/>
</dbReference>
<evidence type="ECO:0000256" key="1">
    <source>
        <dbReference type="ARBA" id="ARBA00001947"/>
    </source>
</evidence>
<organism evidence="9">
    <name type="scientific">hydrothermal vent metagenome</name>
    <dbReference type="NCBI Taxonomy" id="652676"/>
    <lineage>
        <taxon>unclassified sequences</taxon>
        <taxon>metagenomes</taxon>
        <taxon>ecological metagenomes</taxon>
    </lineage>
</organism>
<proteinExistence type="inferred from homology"/>
<dbReference type="InterPro" id="IPR013784">
    <property type="entry name" value="Carb-bd-like_fold"/>
</dbReference>
<evidence type="ECO:0000259" key="8">
    <source>
        <dbReference type="PROSITE" id="PS52035"/>
    </source>
</evidence>
<dbReference type="GO" id="GO:0004181">
    <property type="term" value="F:metallocarboxypeptidase activity"/>
    <property type="evidence" value="ECO:0007669"/>
    <property type="project" value="InterPro"/>
</dbReference>
<dbReference type="Gene3D" id="3.40.630.10">
    <property type="entry name" value="Zn peptidases"/>
    <property type="match status" value="1"/>
</dbReference>
<accession>A0A3B0VI31</accession>
<dbReference type="PANTHER" id="PTHR11705">
    <property type="entry name" value="PROTEASE FAMILY M14 CARBOXYPEPTIDASE A,B"/>
    <property type="match status" value="1"/>
</dbReference>
<comment type="cofactor">
    <cofactor evidence="1">
        <name>Zn(2+)</name>
        <dbReference type="ChEBI" id="CHEBI:29105"/>
    </cofactor>
</comment>
<comment type="similarity">
    <text evidence="2">Belongs to the peptidase M14 family.</text>
</comment>
<evidence type="ECO:0000313" key="9">
    <source>
        <dbReference type="EMBL" id="VAW40320.1"/>
    </source>
</evidence>
<name>A0A3B0VI31_9ZZZZ</name>
<dbReference type="GO" id="GO:0008270">
    <property type="term" value="F:zinc ion binding"/>
    <property type="evidence" value="ECO:0007669"/>
    <property type="project" value="InterPro"/>
</dbReference>
<evidence type="ECO:0000256" key="5">
    <source>
        <dbReference type="ARBA" id="ARBA00022801"/>
    </source>
</evidence>
<protein>
    <recommendedName>
        <fullName evidence="8">Peptidase M14 domain-containing protein</fullName>
    </recommendedName>
</protein>
<feature type="non-terminal residue" evidence="9">
    <location>
        <position position="1"/>
    </location>
</feature>
<evidence type="ECO:0000256" key="7">
    <source>
        <dbReference type="ARBA" id="ARBA00023049"/>
    </source>
</evidence>
<reference evidence="9" key="1">
    <citation type="submission" date="2018-06" db="EMBL/GenBank/DDBJ databases">
        <authorList>
            <person name="Zhirakovskaya E."/>
        </authorList>
    </citation>
    <scope>NUCLEOTIDE SEQUENCE</scope>
</reference>
<evidence type="ECO:0000256" key="6">
    <source>
        <dbReference type="ARBA" id="ARBA00022833"/>
    </source>
</evidence>
<dbReference type="EMBL" id="UOEW01000264">
    <property type="protein sequence ID" value="VAW40320.1"/>
    <property type="molecule type" value="Genomic_DNA"/>
</dbReference>
<keyword evidence="6" id="KW-0862">Zinc</keyword>
<dbReference type="SUPFAM" id="SSF53187">
    <property type="entry name" value="Zn-dependent exopeptidases"/>
    <property type="match status" value="1"/>
</dbReference>
<gene>
    <name evidence="9" type="ORF">MNBD_GAMMA01-1054</name>
</gene>
<dbReference type="InterPro" id="IPR057247">
    <property type="entry name" value="CARBOXYPEPT_ZN_2"/>
</dbReference>
<dbReference type="SUPFAM" id="SSF49452">
    <property type="entry name" value="Starch-binding domain-like"/>
    <property type="match status" value="1"/>
</dbReference>
<dbReference type="PANTHER" id="PTHR11705:SF143">
    <property type="entry name" value="SLL0236 PROTEIN"/>
    <property type="match status" value="1"/>
</dbReference>
<feature type="non-terminal residue" evidence="9">
    <location>
        <position position="405"/>
    </location>
</feature>
<evidence type="ECO:0000256" key="2">
    <source>
        <dbReference type="ARBA" id="ARBA00005988"/>
    </source>
</evidence>
<keyword evidence="3" id="KW-0645">Protease</keyword>
<dbReference type="Pfam" id="PF13620">
    <property type="entry name" value="CarboxypepD_reg"/>
    <property type="match status" value="1"/>
</dbReference>
<dbReference type="InterPro" id="IPR000834">
    <property type="entry name" value="Peptidase_M14"/>
</dbReference>
<dbReference type="AlphaFoldDB" id="A0A3B0VI31"/>
<dbReference type="PROSITE" id="PS00133">
    <property type="entry name" value="CARBOXYPEPT_ZN_2"/>
    <property type="match status" value="1"/>
</dbReference>
<sequence length="405" mass="43595">AWKRKNENNNFCANQSTKGIDMNRNFAWMWNQGSGSSGSACDQVFRGPSAQSEYENDAIDTHLKTLFIDARGANLADAAPTDTTGVFLDIHSYSELILWPYGFDSPGVIPLAPNHNQLRTLGRKFAWYNSYYPQASNQLYGADGASDDNAYGQLGVASYTFELGTEFFQSCNIFENTILPDNLKALVYAAKVADTPYITASGPDIEAMMLSANDVAAGMPITVTGVATDTHFNNNNGSEPTQNITSVAMFVDELPWDNTSVPMMMTATDGDFNTNSEAFTGQINTTGLSAGQHVIYIQTTDTSGITGVPYAKFFNIVDPNDLGTVSGIIKDAMTNLPIDVADISLGSQQLFSNAQGQFDFSITAGVYSLSASKQGYATASINNISVTALQNTSQDILLQPVCSLL</sequence>
<keyword evidence="7" id="KW-0482">Metalloprotease</keyword>
<evidence type="ECO:0000256" key="3">
    <source>
        <dbReference type="ARBA" id="ARBA00022670"/>
    </source>
</evidence>